<feature type="compositionally biased region" description="Gly residues" evidence="1">
    <location>
        <begin position="84"/>
        <end position="93"/>
    </location>
</feature>
<comment type="caution">
    <text evidence="2">The sequence shown here is derived from an EMBL/GenBank/DDBJ whole genome shotgun (WGS) entry which is preliminary data.</text>
</comment>
<dbReference type="EMBL" id="JABVXQ010000007">
    <property type="protein sequence ID" value="KAF6099775.1"/>
    <property type="molecule type" value="Genomic_DNA"/>
</dbReference>
<organism evidence="2 3">
    <name type="scientific">Phyllostomus discolor</name>
    <name type="common">pale spear-nosed bat</name>
    <dbReference type="NCBI Taxonomy" id="89673"/>
    <lineage>
        <taxon>Eukaryota</taxon>
        <taxon>Metazoa</taxon>
        <taxon>Chordata</taxon>
        <taxon>Craniata</taxon>
        <taxon>Vertebrata</taxon>
        <taxon>Euteleostomi</taxon>
        <taxon>Mammalia</taxon>
        <taxon>Eutheria</taxon>
        <taxon>Laurasiatheria</taxon>
        <taxon>Chiroptera</taxon>
        <taxon>Yangochiroptera</taxon>
        <taxon>Phyllostomidae</taxon>
        <taxon>Phyllostominae</taxon>
        <taxon>Phyllostomus</taxon>
    </lineage>
</organism>
<feature type="compositionally biased region" description="Basic residues" evidence="1">
    <location>
        <begin position="102"/>
        <end position="112"/>
    </location>
</feature>
<feature type="compositionally biased region" description="Basic and acidic residues" evidence="1">
    <location>
        <begin position="73"/>
        <end position="82"/>
    </location>
</feature>
<name>A0A834DXE2_9CHIR</name>
<feature type="region of interest" description="Disordered" evidence="1">
    <location>
        <begin position="70"/>
        <end position="115"/>
    </location>
</feature>
<evidence type="ECO:0000313" key="2">
    <source>
        <dbReference type="EMBL" id="KAF6099775.1"/>
    </source>
</evidence>
<dbReference type="Proteomes" id="UP000664940">
    <property type="component" value="Unassembled WGS sequence"/>
</dbReference>
<dbReference type="AlphaFoldDB" id="A0A834DXE2"/>
<evidence type="ECO:0000256" key="1">
    <source>
        <dbReference type="SAM" id="MobiDB-lite"/>
    </source>
</evidence>
<accession>A0A834DXE2</accession>
<proteinExistence type="predicted"/>
<sequence length="146" mass="15706">MSRGGGAPTSETSDLVTPAPCSLTLWSRLPGIPALTPSAPGPAGAPVSSQLFQLPPVLRAPKLLGVQIRHCRNNGDSRRQRGDGSVGDSGGKGRNSSSKQQQQRRQRRRLRRVNVLPERCQPALSTQISARQLRLGRPFSGIRKSP</sequence>
<protein>
    <submittedName>
        <fullName evidence="2">Uncharacterized protein</fullName>
    </submittedName>
</protein>
<gene>
    <name evidence="2" type="ORF">HJG60_011512</name>
</gene>
<evidence type="ECO:0000313" key="3">
    <source>
        <dbReference type="Proteomes" id="UP000664940"/>
    </source>
</evidence>
<reference evidence="2 3" key="1">
    <citation type="journal article" date="2020" name="Nature">
        <title>Six reference-quality genomes reveal evolution of bat adaptations.</title>
        <authorList>
            <person name="Jebb D."/>
            <person name="Huang Z."/>
            <person name="Pippel M."/>
            <person name="Hughes G.M."/>
            <person name="Lavrichenko K."/>
            <person name="Devanna P."/>
            <person name="Winkler S."/>
            <person name="Jermiin L.S."/>
            <person name="Skirmuntt E.C."/>
            <person name="Katzourakis A."/>
            <person name="Burkitt-Gray L."/>
            <person name="Ray D.A."/>
            <person name="Sullivan K.A.M."/>
            <person name="Roscito J.G."/>
            <person name="Kirilenko B.M."/>
            <person name="Davalos L.M."/>
            <person name="Corthals A.P."/>
            <person name="Power M.L."/>
            <person name="Jones G."/>
            <person name="Ransome R.D."/>
            <person name="Dechmann D.K.N."/>
            <person name="Locatelli A.G."/>
            <person name="Puechmaille S.J."/>
            <person name="Fedrigo O."/>
            <person name="Jarvis E.D."/>
            <person name="Hiller M."/>
            <person name="Vernes S.C."/>
            <person name="Myers E.W."/>
            <person name="Teeling E.C."/>
        </authorList>
    </citation>
    <scope>NUCLEOTIDE SEQUENCE [LARGE SCALE GENOMIC DNA]</scope>
    <source>
        <strain evidence="2">Bat1K_MPI-CBG_1</strain>
    </source>
</reference>